<organism evidence="1 2">
    <name type="scientific">Paenibacillus peoriae</name>
    <dbReference type="NCBI Taxonomy" id="59893"/>
    <lineage>
        <taxon>Bacteria</taxon>
        <taxon>Bacillati</taxon>
        <taxon>Bacillota</taxon>
        <taxon>Bacilli</taxon>
        <taxon>Bacillales</taxon>
        <taxon>Paenibacillaceae</taxon>
        <taxon>Paenibacillus</taxon>
    </lineage>
</organism>
<evidence type="ECO:0000313" key="2">
    <source>
        <dbReference type="Proteomes" id="UP000516384"/>
    </source>
</evidence>
<gene>
    <name evidence="1" type="ORF">IAQ67_28625</name>
</gene>
<accession>A0A7H0YHB9</accession>
<protein>
    <submittedName>
        <fullName evidence="1">Uncharacterized protein</fullName>
    </submittedName>
</protein>
<proteinExistence type="predicted"/>
<dbReference type="RefSeq" id="WP_190299784.1">
    <property type="nucleotide sequence ID" value="NZ_CP061173.1"/>
</dbReference>
<dbReference type="AlphaFoldDB" id="A0A7H0YHB9"/>
<dbReference type="EMBL" id="CP061173">
    <property type="protein sequence ID" value="QNR70477.1"/>
    <property type="molecule type" value="Genomic_DNA"/>
</dbReference>
<geneLocation type="plasmid" evidence="1 2">
    <name>pPlas1</name>
</geneLocation>
<sequence>MNLTPKEEAAKLFIEEKFTPALHQIIESRNPKEYKKWGGNACRQAAIFGYVFLSELLPNYKWTAWDGIFKDIVGGKEVEYNHAWLYGVDRENGRRLLVDASRNHHERLFMTVSGNRYPKDHPSYIHMKELKREKLDVADALRTDEYYTRLPSMKFIELLRDMTN</sequence>
<reference evidence="1 2" key="1">
    <citation type="submission" date="2020-09" db="EMBL/GenBank/DDBJ databases">
        <title>Characterization of Paenibacillus peoriae strain ZF390 with broad-spectrum antimicrobial activity as a potential biocontrol agent.</title>
        <authorList>
            <person name="Li L."/>
            <person name="Zhao Y."/>
            <person name="Li B."/>
            <person name="Xie X."/>
        </authorList>
    </citation>
    <scope>NUCLEOTIDE SEQUENCE [LARGE SCALE GENOMIC DNA]</scope>
    <source>
        <strain evidence="1 2">ZF390</strain>
        <plasmid evidence="1 2">pPlas1</plasmid>
    </source>
</reference>
<dbReference type="Proteomes" id="UP000516384">
    <property type="component" value="Plasmid pPlas1"/>
</dbReference>
<evidence type="ECO:0000313" key="1">
    <source>
        <dbReference type="EMBL" id="QNR70477.1"/>
    </source>
</evidence>
<name>A0A7H0YHB9_9BACL</name>
<keyword evidence="1" id="KW-0614">Plasmid</keyword>